<gene>
    <name evidence="5" type="ORF">C8E03_106104</name>
</gene>
<keyword evidence="2 5" id="KW-0238">DNA-binding</keyword>
<dbReference type="PANTHER" id="PTHR43280:SF2">
    <property type="entry name" value="HTH-TYPE TRANSCRIPTIONAL REGULATOR EXSA"/>
    <property type="match status" value="1"/>
</dbReference>
<dbReference type="GO" id="GO:0003700">
    <property type="term" value="F:DNA-binding transcription factor activity"/>
    <property type="evidence" value="ECO:0007669"/>
    <property type="project" value="InterPro"/>
</dbReference>
<protein>
    <submittedName>
        <fullName evidence="5">AraC-like DNA-binding protein</fullName>
    </submittedName>
</protein>
<dbReference type="PROSITE" id="PS01124">
    <property type="entry name" value="HTH_ARAC_FAMILY_2"/>
    <property type="match status" value="1"/>
</dbReference>
<dbReference type="Proteomes" id="UP000247523">
    <property type="component" value="Unassembled WGS sequence"/>
</dbReference>
<dbReference type="Pfam" id="PF12833">
    <property type="entry name" value="HTH_18"/>
    <property type="match status" value="1"/>
</dbReference>
<evidence type="ECO:0000313" key="5">
    <source>
        <dbReference type="EMBL" id="PXV89453.1"/>
    </source>
</evidence>
<dbReference type="Gene3D" id="1.10.10.60">
    <property type="entry name" value="Homeodomain-like"/>
    <property type="match status" value="2"/>
</dbReference>
<dbReference type="InterPro" id="IPR009057">
    <property type="entry name" value="Homeodomain-like_sf"/>
</dbReference>
<evidence type="ECO:0000256" key="1">
    <source>
        <dbReference type="ARBA" id="ARBA00023015"/>
    </source>
</evidence>
<evidence type="ECO:0000256" key="3">
    <source>
        <dbReference type="ARBA" id="ARBA00023163"/>
    </source>
</evidence>
<dbReference type="SUPFAM" id="SSF46689">
    <property type="entry name" value="Homeodomain-like"/>
    <property type="match status" value="1"/>
</dbReference>
<proteinExistence type="predicted"/>
<reference evidence="5 6" key="1">
    <citation type="submission" date="2018-05" db="EMBL/GenBank/DDBJ databases">
        <title>Genomic Encyclopedia of Type Strains, Phase IV (KMG-IV): sequencing the most valuable type-strain genomes for metagenomic binning, comparative biology and taxonomic classification.</title>
        <authorList>
            <person name="Goeker M."/>
        </authorList>
    </citation>
    <scope>NUCLEOTIDE SEQUENCE [LARGE SCALE GENOMIC DNA]</scope>
    <source>
        <strain evidence="5 6">DSM 28816</strain>
    </source>
</reference>
<dbReference type="PANTHER" id="PTHR43280">
    <property type="entry name" value="ARAC-FAMILY TRANSCRIPTIONAL REGULATOR"/>
    <property type="match status" value="1"/>
</dbReference>
<name>A0A318ERJ9_9FIRM</name>
<dbReference type="InterPro" id="IPR018062">
    <property type="entry name" value="HTH_AraC-typ_CS"/>
</dbReference>
<sequence length="307" mass="35213">MDFITQFHQSVSGRKMINMKAEPDILIPNIYTCQSTIQTNLLKLLAGGTCPIDYPFSFSFSPFTGFLFLYTLSGSGKLNCEHFSAIMTEQTGILFDCTHSFTLQTAVLPWKFKLFFINGNDWDSYHALSPYPIKPFSIPVHSAFHQNLSKLSGIPNQYSDYDAIIMHKALTDILCDLYLANIPAPTPSSSIPEYLVEMKNQFDYHYQMKFSLSSLENTLKINKYRLCREFSKFYGMPPLQYLNQKRIEIAKEMLLTTDYNIHEISSYIGYENTNHFINLFKKSTNLTPSAFKQTVLVEQSALHSPVQ</sequence>
<comment type="caution">
    <text evidence="5">The sequence shown here is derived from an EMBL/GenBank/DDBJ whole genome shotgun (WGS) entry which is preliminary data.</text>
</comment>
<evidence type="ECO:0000313" key="6">
    <source>
        <dbReference type="Proteomes" id="UP000247523"/>
    </source>
</evidence>
<dbReference type="RefSeq" id="WP_110291205.1">
    <property type="nucleotide sequence ID" value="NZ_QICS01000006.1"/>
</dbReference>
<keyword evidence="1" id="KW-0805">Transcription regulation</keyword>
<evidence type="ECO:0000256" key="2">
    <source>
        <dbReference type="ARBA" id="ARBA00023125"/>
    </source>
</evidence>
<dbReference type="SMART" id="SM00342">
    <property type="entry name" value="HTH_ARAC"/>
    <property type="match status" value="1"/>
</dbReference>
<dbReference type="InterPro" id="IPR018060">
    <property type="entry name" value="HTH_AraC"/>
</dbReference>
<evidence type="ECO:0000259" key="4">
    <source>
        <dbReference type="PROSITE" id="PS01124"/>
    </source>
</evidence>
<organism evidence="5 6">
    <name type="scientific">Lachnotalea glycerini</name>
    <dbReference type="NCBI Taxonomy" id="1763509"/>
    <lineage>
        <taxon>Bacteria</taxon>
        <taxon>Bacillati</taxon>
        <taxon>Bacillota</taxon>
        <taxon>Clostridia</taxon>
        <taxon>Lachnospirales</taxon>
        <taxon>Lachnospiraceae</taxon>
        <taxon>Lachnotalea</taxon>
    </lineage>
</organism>
<dbReference type="GO" id="GO:0043565">
    <property type="term" value="F:sequence-specific DNA binding"/>
    <property type="evidence" value="ECO:0007669"/>
    <property type="project" value="InterPro"/>
</dbReference>
<dbReference type="AlphaFoldDB" id="A0A318ERJ9"/>
<dbReference type="PROSITE" id="PS00041">
    <property type="entry name" value="HTH_ARAC_FAMILY_1"/>
    <property type="match status" value="1"/>
</dbReference>
<keyword evidence="3" id="KW-0804">Transcription</keyword>
<accession>A0A318ERJ9</accession>
<dbReference type="EMBL" id="QICS01000006">
    <property type="protein sequence ID" value="PXV89453.1"/>
    <property type="molecule type" value="Genomic_DNA"/>
</dbReference>
<feature type="domain" description="HTH araC/xylS-type" evidence="4">
    <location>
        <begin position="196"/>
        <end position="294"/>
    </location>
</feature>